<keyword evidence="2" id="KW-1185">Reference proteome</keyword>
<proteinExistence type="predicted"/>
<sequence>MQGFFYEALTSVWESLKKATLFLMQGNFSSKFKDLPGSWHGKKDAISCHGMTWDWYQAKLRHFGGSKEKTTATGSAHRRFAD</sequence>
<name>A0ABU6J9V3_9BURK</name>
<dbReference type="EMBL" id="JAWIIV010000010">
    <property type="protein sequence ID" value="MEC4720216.1"/>
    <property type="molecule type" value="Genomic_DNA"/>
</dbReference>
<reference evidence="1 2" key="1">
    <citation type="submission" date="2023-10" db="EMBL/GenBank/DDBJ databases">
        <title>Noviherbaspirillum sp. CPCC 100848 genome assembly.</title>
        <authorList>
            <person name="Li X.Y."/>
            <person name="Fang X.M."/>
        </authorList>
    </citation>
    <scope>NUCLEOTIDE SEQUENCE [LARGE SCALE GENOMIC DNA]</scope>
    <source>
        <strain evidence="1 2">CPCC 100848</strain>
    </source>
</reference>
<organism evidence="1 2">
    <name type="scientific">Noviherbaspirillum album</name>
    <dbReference type="NCBI Taxonomy" id="3080276"/>
    <lineage>
        <taxon>Bacteria</taxon>
        <taxon>Pseudomonadati</taxon>
        <taxon>Pseudomonadota</taxon>
        <taxon>Betaproteobacteria</taxon>
        <taxon>Burkholderiales</taxon>
        <taxon>Oxalobacteraceae</taxon>
        <taxon>Noviherbaspirillum</taxon>
    </lineage>
</organism>
<evidence type="ECO:0000313" key="2">
    <source>
        <dbReference type="Proteomes" id="UP001352263"/>
    </source>
</evidence>
<gene>
    <name evidence="1" type="ORF">RY831_13720</name>
</gene>
<dbReference type="RefSeq" id="WP_326506929.1">
    <property type="nucleotide sequence ID" value="NZ_JAWIIV010000010.1"/>
</dbReference>
<accession>A0ABU6J9V3</accession>
<dbReference type="Proteomes" id="UP001352263">
    <property type="component" value="Unassembled WGS sequence"/>
</dbReference>
<evidence type="ECO:0000313" key="1">
    <source>
        <dbReference type="EMBL" id="MEC4720216.1"/>
    </source>
</evidence>
<protein>
    <submittedName>
        <fullName evidence="1">Uncharacterized protein</fullName>
    </submittedName>
</protein>
<comment type="caution">
    <text evidence="1">The sequence shown here is derived from an EMBL/GenBank/DDBJ whole genome shotgun (WGS) entry which is preliminary data.</text>
</comment>